<dbReference type="RefSeq" id="WP_285609771.1">
    <property type="nucleotide sequence ID" value="NZ_BSDC01000003.1"/>
</dbReference>
<dbReference type="Proteomes" id="UP001165044">
    <property type="component" value="Unassembled WGS sequence"/>
</dbReference>
<proteinExistence type="predicted"/>
<sequence>MVAEGMKTAANWAKELGVPEKKLKDAFKAAGIEPDAKKGVCAYYAQASAEKAKKAIK</sequence>
<accession>A0ABQ5Q041</accession>
<name>A0ABQ5Q041_9BACT</name>
<protein>
    <submittedName>
        <fullName evidence="1">Uncharacterized protein</fullName>
    </submittedName>
</protein>
<gene>
    <name evidence="1" type="ORF">GETHED_24590</name>
</gene>
<evidence type="ECO:0000313" key="2">
    <source>
        <dbReference type="Proteomes" id="UP001165044"/>
    </source>
</evidence>
<evidence type="ECO:0000313" key="1">
    <source>
        <dbReference type="EMBL" id="GLH68095.1"/>
    </source>
</evidence>
<keyword evidence="2" id="KW-1185">Reference proteome</keyword>
<comment type="caution">
    <text evidence="1">The sequence shown here is derived from an EMBL/GenBank/DDBJ whole genome shotgun (WGS) entry which is preliminary data.</text>
</comment>
<organism evidence="1 2">
    <name type="scientific">Geothrix edaphica</name>
    <dbReference type="NCBI Taxonomy" id="2927976"/>
    <lineage>
        <taxon>Bacteria</taxon>
        <taxon>Pseudomonadati</taxon>
        <taxon>Acidobacteriota</taxon>
        <taxon>Holophagae</taxon>
        <taxon>Holophagales</taxon>
        <taxon>Holophagaceae</taxon>
        <taxon>Geothrix</taxon>
    </lineage>
</organism>
<reference evidence="1" key="1">
    <citation type="journal article" date="2023" name="Antonie Van Leeuwenhoek">
        <title>Mesoterricola silvestris gen. nov., sp. nov., Mesoterricola sediminis sp. nov., Geothrix oryzae sp. nov., Geothrix edaphica sp. nov., Geothrix rubra sp. nov., and Geothrix limicola sp. nov., six novel members of Acidobacteriota isolated from soils.</title>
        <authorList>
            <person name="Itoh H."/>
            <person name="Sugisawa Y."/>
            <person name="Mise K."/>
            <person name="Xu Z."/>
            <person name="Kuniyasu M."/>
            <person name="Ushijima N."/>
            <person name="Kawano K."/>
            <person name="Kobayashi E."/>
            <person name="Shiratori Y."/>
            <person name="Masuda Y."/>
            <person name="Senoo K."/>
        </authorList>
    </citation>
    <scope>NUCLEOTIDE SEQUENCE</scope>
    <source>
        <strain evidence="1">Red802</strain>
    </source>
</reference>
<dbReference type="EMBL" id="BSDC01000003">
    <property type="protein sequence ID" value="GLH68095.1"/>
    <property type="molecule type" value="Genomic_DNA"/>
</dbReference>